<dbReference type="EMBL" id="JWIT01000018">
    <property type="protein sequence ID" value="KJF71347.1"/>
    <property type="molecule type" value="Genomic_DNA"/>
</dbReference>
<feature type="domain" description="Alginate lyase" evidence="4">
    <location>
        <begin position="81"/>
        <end position="310"/>
    </location>
</feature>
<feature type="signal peptide" evidence="3">
    <location>
        <begin position="1"/>
        <end position="27"/>
    </location>
</feature>
<reference evidence="5 6" key="1">
    <citation type="submission" date="2014-12" db="EMBL/GenBank/DDBJ databases">
        <authorList>
            <person name="Kuzmanovic N."/>
            <person name="Pulawska J."/>
            <person name="Obradovic A."/>
        </authorList>
    </citation>
    <scope>NUCLEOTIDE SEQUENCE [LARGE SCALE GENOMIC DNA]</scope>
    <source>
        <strain evidence="5 6">KFB 330</strain>
    </source>
</reference>
<evidence type="ECO:0000256" key="1">
    <source>
        <dbReference type="ARBA" id="ARBA00022729"/>
    </source>
</evidence>
<evidence type="ECO:0000313" key="6">
    <source>
        <dbReference type="Proteomes" id="UP000032564"/>
    </source>
</evidence>
<accession>A0ABR5D397</accession>
<gene>
    <name evidence="5" type="ORF">RP75_21550</name>
</gene>
<dbReference type="SUPFAM" id="SSF48230">
    <property type="entry name" value="Chondroitin AC/alginate lyase"/>
    <property type="match status" value="1"/>
</dbReference>
<evidence type="ECO:0000313" key="5">
    <source>
        <dbReference type="EMBL" id="KJF71347.1"/>
    </source>
</evidence>
<comment type="caution">
    <text evidence="5">The sequence shown here is derived from an EMBL/GenBank/DDBJ whole genome shotgun (WGS) entry which is preliminary data.</text>
</comment>
<organism evidence="5 6">
    <name type="scientific">Agrobacterium arsenijevicii</name>
    <dbReference type="NCBI Taxonomy" id="1585697"/>
    <lineage>
        <taxon>Bacteria</taxon>
        <taxon>Pseudomonadati</taxon>
        <taxon>Pseudomonadota</taxon>
        <taxon>Alphaproteobacteria</taxon>
        <taxon>Hyphomicrobiales</taxon>
        <taxon>Rhizobiaceae</taxon>
        <taxon>Rhizobium/Agrobacterium group</taxon>
        <taxon>Agrobacterium</taxon>
    </lineage>
</organism>
<dbReference type="Proteomes" id="UP000032564">
    <property type="component" value="Unassembled WGS sequence"/>
</dbReference>
<dbReference type="Pfam" id="PF05426">
    <property type="entry name" value="Alginate_lyase"/>
    <property type="match status" value="1"/>
</dbReference>
<dbReference type="InterPro" id="IPR008929">
    <property type="entry name" value="Chondroitin_lyas"/>
</dbReference>
<sequence length="395" mass="43644">MKFSFRRICALVGTVSVIAIGANTAQAASNAFIHPGALHSQADFARMKTRIAEKAQPWTDGWDVLTRNPHASLNWTPHPVEMLYRGADGTHPENYSALFNDTAAAYALALRWKISGDDAYADKAVAILDACSAKLTGIGGTSDKFLASGIYGYQLADVAEIMRGYQKWPAQNVDRFKAMMLRVFYPMNHDFLVRHNGAKIDHYWANWDLANMDSMLAIGILTDRRDIYNEAVDYFKHGKGNGAIDHVVWKLYPGGLGQTQESGRDQGHNTLNVALLGVFCQMAWNQHDDLFGYEDNRVLKGIEYIAKYNQGGDVPYTPYSNSDVTQNIISSQGRGGARPVWELFYNHYVVLKGLDAPYLTMAAKATRPEGGGGNYGPNSGGFDQLGYGTLTYTLK</sequence>
<protein>
    <submittedName>
        <fullName evidence="5">Cell wall anchor protein</fullName>
    </submittedName>
</protein>
<proteinExistence type="predicted"/>
<evidence type="ECO:0000256" key="2">
    <source>
        <dbReference type="ARBA" id="ARBA00023239"/>
    </source>
</evidence>
<keyword evidence="6" id="KW-1185">Reference proteome</keyword>
<evidence type="ECO:0000259" key="4">
    <source>
        <dbReference type="Pfam" id="PF05426"/>
    </source>
</evidence>
<name>A0ABR5D397_9HYPH</name>
<dbReference type="Gene3D" id="1.50.10.100">
    <property type="entry name" value="Chondroitin AC/alginate lyase"/>
    <property type="match status" value="1"/>
</dbReference>
<feature type="chain" id="PRO_5045991761" evidence="3">
    <location>
        <begin position="28"/>
        <end position="395"/>
    </location>
</feature>
<keyword evidence="2" id="KW-0456">Lyase</keyword>
<keyword evidence="1 3" id="KW-0732">Signal</keyword>
<evidence type="ECO:0000256" key="3">
    <source>
        <dbReference type="SAM" id="SignalP"/>
    </source>
</evidence>
<dbReference type="RefSeq" id="WP_045022417.1">
    <property type="nucleotide sequence ID" value="NZ_CP166105.1"/>
</dbReference>
<dbReference type="InterPro" id="IPR008397">
    <property type="entry name" value="Alginate_lyase_dom"/>
</dbReference>